<keyword evidence="3" id="KW-1185">Reference proteome</keyword>
<sequence length="95" mass="10815">METTQAYPGPMVHPHIVGVQQRRNPTLTQARFKEPNNHLIRKTVKPVNQVSKDVGTKKDDSPLPPPSKRLVVREHLLHSRNLYSLVLFVAGFSRI</sequence>
<name>A0A0C3QM64_9AGAM</name>
<reference evidence="3" key="2">
    <citation type="submission" date="2015-01" db="EMBL/GenBank/DDBJ databases">
        <title>Evolutionary Origins and Diversification of the Mycorrhizal Mutualists.</title>
        <authorList>
            <consortium name="DOE Joint Genome Institute"/>
            <consortium name="Mycorrhizal Genomics Consortium"/>
            <person name="Kohler A."/>
            <person name="Kuo A."/>
            <person name="Nagy L.G."/>
            <person name="Floudas D."/>
            <person name="Copeland A."/>
            <person name="Barry K.W."/>
            <person name="Cichocki N."/>
            <person name="Veneault-Fourrey C."/>
            <person name="LaButti K."/>
            <person name="Lindquist E.A."/>
            <person name="Lipzen A."/>
            <person name="Lundell T."/>
            <person name="Morin E."/>
            <person name="Murat C."/>
            <person name="Riley R."/>
            <person name="Ohm R."/>
            <person name="Sun H."/>
            <person name="Tunlid A."/>
            <person name="Henrissat B."/>
            <person name="Grigoriev I.V."/>
            <person name="Hibbett D.S."/>
            <person name="Martin F."/>
        </authorList>
    </citation>
    <scope>NUCLEOTIDE SEQUENCE [LARGE SCALE GENOMIC DNA]</scope>
    <source>
        <strain evidence="3">MUT 4182</strain>
    </source>
</reference>
<proteinExistence type="predicted"/>
<protein>
    <submittedName>
        <fullName evidence="2">Uncharacterized protein</fullName>
    </submittedName>
</protein>
<dbReference type="EMBL" id="KN823002">
    <property type="protein sequence ID" value="KIO27869.1"/>
    <property type="molecule type" value="Genomic_DNA"/>
</dbReference>
<reference evidence="2 3" key="1">
    <citation type="submission" date="2014-04" db="EMBL/GenBank/DDBJ databases">
        <authorList>
            <consortium name="DOE Joint Genome Institute"/>
            <person name="Kuo A."/>
            <person name="Girlanda M."/>
            <person name="Perotto S."/>
            <person name="Kohler A."/>
            <person name="Nagy L.G."/>
            <person name="Floudas D."/>
            <person name="Copeland A."/>
            <person name="Barry K.W."/>
            <person name="Cichocki N."/>
            <person name="Veneault-Fourrey C."/>
            <person name="LaButti K."/>
            <person name="Lindquist E.A."/>
            <person name="Lipzen A."/>
            <person name="Lundell T."/>
            <person name="Morin E."/>
            <person name="Murat C."/>
            <person name="Sun H."/>
            <person name="Tunlid A."/>
            <person name="Henrissat B."/>
            <person name="Grigoriev I.V."/>
            <person name="Hibbett D.S."/>
            <person name="Martin F."/>
            <person name="Nordberg H.P."/>
            <person name="Cantor M.N."/>
            <person name="Hua S.X."/>
        </authorList>
    </citation>
    <scope>NUCLEOTIDE SEQUENCE [LARGE SCALE GENOMIC DNA]</scope>
    <source>
        <strain evidence="2 3">MUT 4182</strain>
    </source>
</reference>
<accession>A0A0C3QM64</accession>
<gene>
    <name evidence="2" type="ORF">M407DRAFT_22922</name>
</gene>
<evidence type="ECO:0000313" key="3">
    <source>
        <dbReference type="Proteomes" id="UP000054248"/>
    </source>
</evidence>
<dbReference type="HOGENOM" id="CLU_2374327_0_0_1"/>
<evidence type="ECO:0000313" key="2">
    <source>
        <dbReference type="EMBL" id="KIO27869.1"/>
    </source>
</evidence>
<organism evidence="2 3">
    <name type="scientific">Tulasnella calospora MUT 4182</name>
    <dbReference type="NCBI Taxonomy" id="1051891"/>
    <lineage>
        <taxon>Eukaryota</taxon>
        <taxon>Fungi</taxon>
        <taxon>Dikarya</taxon>
        <taxon>Basidiomycota</taxon>
        <taxon>Agaricomycotina</taxon>
        <taxon>Agaricomycetes</taxon>
        <taxon>Cantharellales</taxon>
        <taxon>Tulasnellaceae</taxon>
        <taxon>Tulasnella</taxon>
    </lineage>
</organism>
<dbReference type="Proteomes" id="UP000054248">
    <property type="component" value="Unassembled WGS sequence"/>
</dbReference>
<dbReference type="AlphaFoldDB" id="A0A0C3QM64"/>
<feature type="region of interest" description="Disordered" evidence="1">
    <location>
        <begin position="45"/>
        <end position="67"/>
    </location>
</feature>
<evidence type="ECO:0000256" key="1">
    <source>
        <dbReference type="SAM" id="MobiDB-lite"/>
    </source>
</evidence>